<dbReference type="GO" id="GO:1900825">
    <property type="term" value="P:regulation of membrane depolarization during cardiac muscle cell action potential"/>
    <property type="evidence" value="ECO:0007669"/>
    <property type="project" value="TreeGrafter"/>
</dbReference>
<evidence type="ECO:0000256" key="1">
    <source>
        <dbReference type="SAM" id="Coils"/>
    </source>
</evidence>
<dbReference type="Gene3D" id="1.10.287.1490">
    <property type="match status" value="1"/>
</dbReference>
<feature type="coiled-coil region" evidence="1">
    <location>
        <begin position="437"/>
        <end position="482"/>
    </location>
</feature>
<dbReference type="AlphaFoldDB" id="A0AAJ7PDD2"/>
<dbReference type="CDD" id="cd21911">
    <property type="entry name" value="CC1_SLMAP"/>
    <property type="match status" value="1"/>
</dbReference>
<dbReference type="PANTHER" id="PTHR15715">
    <property type="entry name" value="CENTROSOMAL PROTEIN OF 170 KDA"/>
    <property type="match status" value="1"/>
</dbReference>
<feature type="region of interest" description="Disordered" evidence="2">
    <location>
        <begin position="354"/>
        <end position="389"/>
    </location>
</feature>
<feature type="compositionally biased region" description="Acidic residues" evidence="2">
    <location>
        <begin position="377"/>
        <end position="388"/>
    </location>
</feature>
<dbReference type="InterPro" id="IPR051176">
    <property type="entry name" value="Cent_Immune-Sig_Mod"/>
</dbReference>
<feature type="compositionally biased region" description="Polar residues" evidence="2">
    <location>
        <begin position="289"/>
        <end position="300"/>
    </location>
</feature>
<keyword evidence="3" id="KW-0812">Transmembrane</keyword>
<reference evidence="5" key="1">
    <citation type="submission" date="2025-08" db="UniProtKB">
        <authorList>
            <consortium name="RefSeq"/>
        </authorList>
    </citation>
    <scope>IDENTIFICATION</scope>
    <source>
        <tissue evidence="5">Brain</tissue>
    </source>
</reference>
<feature type="transmembrane region" description="Helical" evidence="3">
    <location>
        <begin position="713"/>
        <end position="732"/>
    </location>
</feature>
<feature type="coiled-coil region" evidence="1">
    <location>
        <begin position="106"/>
        <end position="235"/>
    </location>
</feature>
<keyword evidence="1" id="KW-0175">Coiled coil</keyword>
<name>A0AAJ7PDD2_LATCA</name>
<evidence type="ECO:0000256" key="2">
    <source>
        <dbReference type="SAM" id="MobiDB-lite"/>
    </source>
</evidence>
<dbReference type="GeneID" id="108874768"/>
<feature type="region of interest" description="Disordered" evidence="2">
    <location>
        <begin position="236"/>
        <end position="300"/>
    </location>
</feature>
<feature type="compositionally biased region" description="Acidic residues" evidence="2">
    <location>
        <begin position="262"/>
        <end position="285"/>
    </location>
</feature>
<feature type="coiled-coil region" evidence="1">
    <location>
        <begin position="526"/>
        <end position="693"/>
    </location>
</feature>
<organism evidence="4 5">
    <name type="scientific">Lates calcarifer</name>
    <name type="common">Barramundi</name>
    <name type="synonym">Holocentrus calcarifer</name>
    <dbReference type="NCBI Taxonomy" id="8187"/>
    <lineage>
        <taxon>Eukaryota</taxon>
        <taxon>Metazoa</taxon>
        <taxon>Chordata</taxon>
        <taxon>Craniata</taxon>
        <taxon>Vertebrata</taxon>
        <taxon>Euteleostomi</taxon>
        <taxon>Actinopterygii</taxon>
        <taxon>Neopterygii</taxon>
        <taxon>Teleostei</taxon>
        <taxon>Neoteleostei</taxon>
        <taxon>Acanthomorphata</taxon>
        <taxon>Carangaria</taxon>
        <taxon>Carangaria incertae sedis</taxon>
        <taxon>Centropomidae</taxon>
        <taxon>Lates</taxon>
    </lineage>
</organism>
<accession>A0AAJ7PDD2</accession>
<sequence>MYSQELFQLSQYLQEALHREQMLEQKLATLQRLLATTQEASESSWQALIDEDRLLSRLEVMGSQLQAYSKSQTEEGIRKELLALQEDKHNYETTAKESLRRVLQEKIEVVRKLSEVERSLSNTEDECTHLKEMSERNQEELRELANKYNAAVNEIKELTDKIKAAEGRQEELTQRGATEKRELELRIEEMEEKEQVLQARIEALQADNDFSNERLAALQVRLEQLQEKSIKENNSLDVDIVSHGPVDEPVEDKQSQQTSESREEDEDEEDTDTDDGAVGEDEDTDDNCHVNNSGGDSTRIQQLIECPPVKQLKETVSSSIHKLANFDEVMDAHLQNNQTAEDDILASPDRLKGNQMDAKESDMSDTLSPSKDRSSDDTSDGNMDDQELNEPQNRVALLKAELHRAGLEPGDTEQVIHHLHRELLEAQELANTGKQKCLELQALLEEERRSNSHLTEESTKQIQYLQTQLGKLQADMEALREQRESTICSTREELYSAQEEILVLRHAMEAATAEREREIAALQADLGSVRSELEHWRNTAAKYEEEISRLQEAFTQQQQQQNTANQLQVECVALQQRCVSLQQDCDGLRAERKALMDKLHRLEAELSSTREQSLVLSSSLESLEKREEVLQDKLGSLENQHLQDASRLKSQLDQAQARTHTLQREYEDTQSQLLDLRQRYERTEQEKLNIHQELEQCRSSLKLLQDKTSSSGWSPWMPVIAVMVAVTAAVLYPNLSKSSST</sequence>
<dbReference type="RefSeq" id="XP_018518821.1">
    <property type="nucleotide sequence ID" value="XM_018663305.2"/>
</dbReference>
<dbReference type="CTD" id="572011"/>
<dbReference type="Proteomes" id="UP000694890">
    <property type="component" value="Linkage group LG12"/>
</dbReference>
<evidence type="ECO:0000256" key="3">
    <source>
        <dbReference type="SAM" id="Phobius"/>
    </source>
</evidence>
<evidence type="ECO:0000313" key="5">
    <source>
        <dbReference type="RefSeq" id="XP_018518821.1"/>
    </source>
</evidence>
<gene>
    <name evidence="5" type="primary">slmapa</name>
</gene>
<proteinExistence type="predicted"/>
<protein>
    <submittedName>
        <fullName evidence="5">Sarcolemma associated protein a isoform X10</fullName>
    </submittedName>
</protein>
<keyword evidence="3" id="KW-0472">Membrane</keyword>
<keyword evidence="3" id="KW-1133">Transmembrane helix</keyword>
<feature type="coiled-coil region" evidence="1">
    <location>
        <begin position="13"/>
        <end position="40"/>
    </location>
</feature>
<dbReference type="PANTHER" id="PTHR15715:SF22">
    <property type="entry name" value="SARCOLEMMAL MEMBRANE-ASSOCIATED PROTEIN"/>
    <property type="match status" value="1"/>
</dbReference>
<dbReference type="GO" id="GO:0072659">
    <property type="term" value="P:protein localization to plasma membrane"/>
    <property type="evidence" value="ECO:0007669"/>
    <property type="project" value="TreeGrafter"/>
</dbReference>
<evidence type="ECO:0000313" key="4">
    <source>
        <dbReference type="Proteomes" id="UP000694890"/>
    </source>
</evidence>